<protein>
    <submittedName>
        <fullName evidence="2">Zn-dependent hydrolase, glyoxylase</fullName>
    </submittedName>
</protein>
<organism evidence="2 3">
    <name type="scientific">Candidatus Desulfosporosinus infrequens</name>
    <dbReference type="NCBI Taxonomy" id="2043169"/>
    <lineage>
        <taxon>Bacteria</taxon>
        <taxon>Bacillati</taxon>
        <taxon>Bacillota</taxon>
        <taxon>Clostridia</taxon>
        <taxon>Eubacteriales</taxon>
        <taxon>Desulfitobacteriaceae</taxon>
        <taxon>Desulfosporosinus</taxon>
    </lineage>
</organism>
<evidence type="ECO:0000313" key="3">
    <source>
        <dbReference type="Proteomes" id="UP000238916"/>
    </source>
</evidence>
<proteinExistence type="predicted"/>
<evidence type="ECO:0000313" key="2">
    <source>
        <dbReference type="EMBL" id="SPF46956.1"/>
    </source>
</evidence>
<dbReference type="CDD" id="cd07721">
    <property type="entry name" value="yflN-like_MBL-fold"/>
    <property type="match status" value="1"/>
</dbReference>
<accession>A0A2U3L4W1</accession>
<dbReference type="GO" id="GO:0016787">
    <property type="term" value="F:hydrolase activity"/>
    <property type="evidence" value="ECO:0007669"/>
    <property type="project" value="UniProtKB-KW"/>
</dbReference>
<dbReference type="Gene3D" id="3.60.15.10">
    <property type="entry name" value="Ribonuclease Z/Hydroxyacylglutathione hydrolase-like"/>
    <property type="match status" value="1"/>
</dbReference>
<dbReference type="InterPro" id="IPR036866">
    <property type="entry name" value="RibonucZ/Hydroxyglut_hydro"/>
</dbReference>
<dbReference type="AlphaFoldDB" id="A0A2U3L4W1"/>
<dbReference type="EMBL" id="OMOF01000306">
    <property type="protein sequence ID" value="SPF46956.1"/>
    <property type="molecule type" value="Genomic_DNA"/>
</dbReference>
<dbReference type="OrthoDB" id="9761531at2"/>
<dbReference type="Proteomes" id="UP000238916">
    <property type="component" value="Unassembled WGS sequence"/>
</dbReference>
<name>A0A2U3L4W1_9FIRM</name>
<dbReference type="SUPFAM" id="SSF56281">
    <property type="entry name" value="Metallo-hydrolase/oxidoreductase"/>
    <property type="match status" value="1"/>
</dbReference>
<feature type="domain" description="Metallo-beta-lactamase" evidence="1">
    <location>
        <begin position="18"/>
        <end position="223"/>
    </location>
</feature>
<gene>
    <name evidence="2" type="ORF">SBF1_3740007</name>
</gene>
<sequence length="240" mass="26892">MNVTKGIKVLELPFMGRQIQPTLIWDDETVVLVDTGFPGQLHELRKAMDEAGISFSKLSKVIITHQDVDHIGGLQEILKASDHKIEVIAHKEEKPFIEGEKPLQKMTPERMARMFGELLEEKRKEAEAKFLESLKSKVDKTVDDEEVLPYCGGITVIHTPGHTHGHICLYLSQYKTLITGDALNVVNGELVGPNAEYTPDMGMAKKSLGKLVQYDIETVICYHGGVYQENAKKRLLELAN</sequence>
<dbReference type="Pfam" id="PF00753">
    <property type="entry name" value="Lactamase_B"/>
    <property type="match status" value="1"/>
</dbReference>
<dbReference type="SMART" id="SM00849">
    <property type="entry name" value="Lactamase_B"/>
    <property type="match status" value="1"/>
</dbReference>
<dbReference type="InterPro" id="IPR050855">
    <property type="entry name" value="NDM-1-like"/>
</dbReference>
<dbReference type="PANTHER" id="PTHR42951:SF15">
    <property type="entry name" value="METALLO-BETA-LACTAMASE SUPERFAMILY PROTEIN"/>
    <property type="match status" value="1"/>
</dbReference>
<reference evidence="3" key="1">
    <citation type="submission" date="2018-02" db="EMBL/GenBank/DDBJ databases">
        <authorList>
            <person name="Hausmann B."/>
        </authorList>
    </citation>
    <scope>NUCLEOTIDE SEQUENCE [LARGE SCALE GENOMIC DNA]</scope>
    <source>
        <strain evidence="3">Peat soil MAG SbF1</strain>
    </source>
</reference>
<evidence type="ECO:0000259" key="1">
    <source>
        <dbReference type="SMART" id="SM00849"/>
    </source>
</evidence>
<keyword evidence="2" id="KW-0378">Hydrolase</keyword>
<dbReference type="PANTHER" id="PTHR42951">
    <property type="entry name" value="METALLO-BETA-LACTAMASE DOMAIN-CONTAINING"/>
    <property type="match status" value="1"/>
</dbReference>
<dbReference type="InterPro" id="IPR001279">
    <property type="entry name" value="Metallo-B-lactamas"/>
</dbReference>